<dbReference type="RefSeq" id="WP_126309576.1">
    <property type="nucleotide sequence ID" value="NZ_AP018449.1"/>
</dbReference>
<keyword evidence="1" id="KW-1133">Transmembrane helix</keyword>
<dbReference type="Proteomes" id="UP000276437">
    <property type="component" value="Chromosome"/>
</dbReference>
<keyword evidence="1" id="KW-0472">Membrane</keyword>
<evidence type="ECO:0000256" key="1">
    <source>
        <dbReference type="SAM" id="Phobius"/>
    </source>
</evidence>
<protein>
    <submittedName>
        <fullName evidence="2">Uncharacterized protein</fullName>
    </submittedName>
</protein>
<feature type="transmembrane region" description="Helical" evidence="1">
    <location>
        <begin position="57"/>
        <end position="80"/>
    </location>
</feature>
<dbReference type="KEGG" id="mana:MAMMFC1_03332"/>
<gene>
    <name evidence="2" type="ORF">MAMMFC1_03332</name>
</gene>
<feature type="transmembrane region" description="Helical" evidence="1">
    <location>
        <begin position="125"/>
        <end position="145"/>
    </location>
</feature>
<reference evidence="2 3" key="1">
    <citation type="journal article" date="2018" name="Int. J. Syst. Evol. Microbiol.">
        <title>Methylomusa anaerophila gen. nov., sp. nov., an anaerobic methanol-utilizing bacterium isolated from a microbial fuel cell.</title>
        <authorList>
            <person name="Amano N."/>
            <person name="Yamamuro A."/>
            <person name="Miyahara M."/>
            <person name="Kouzuma A."/>
            <person name="Abe T."/>
            <person name="Watanabe K."/>
        </authorList>
    </citation>
    <scope>NUCLEOTIDE SEQUENCE [LARGE SCALE GENOMIC DNA]</scope>
    <source>
        <strain evidence="2 3">MMFC1</strain>
    </source>
</reference>
<proteinExistence type="predicted"/>
<dbReference type="EMBL" id="AP018449">
    <property type="protein sequence ID" value="BBB92637.1"/>
    <property type="molecule type" value="Genomic_DNA"/>
</dbReference>
<dbReference type="OrthoDB" id="1680924at2"/>
<name>A0A348ANI9_9FIRM</name>
<evidence type="ECO:0000313" key="2">
    <source>
        <dbReference type="EMBL" id="BBB92637.1"/>
    </source>
</evidence>
<keyword evidence="3" id="KW-1185">Reference proteome</keyword>
<accession>A0A348ANI9</accession>
<evidence type="ECO:0000313" key="3">
    <source>
        <dbReference type="Proteomes" id="UP000276437"/>
    </source>
</evidence>
<dbReference type="AlphaFoldDB" id="A0A348ANI9"/>
<organism evidence="2 3">
    <name type="scientific">Methylomusa anaerophila</name>
    <dbReference type="NCBI Taxonomy" id="1930071"/>
    <lineage>
        <taxon>Bacteria</taxon>
        <taxon>Bacillati</taxon>
        <taxon>Bacillota</taxon>
        <taxon>Negativicutes</taxon>
        <taxon>Selenomonadales</taxon>
        <taxon>Sporomusaceae</taxon>
        <taxon>Methylomusa</taxon>
    </lineage>
</organism>
<sequence length="147" mass="16716">MHKVLLLVACCSFLWNYDIPQRYMSCEKGKVRCGRRLIRLALLKLGRRVGAKAARQITLALIFLVWLCLSCYFIAVGAFFHTTGPKVVSMLAAILGTMALGQEMAHAYRNFAEWCYNREENVLMVSKGCWEIILAGLVFVNVLFYNN</sequence>
<keyword evidence="1" id="KW-0812">Transmembrane</keyword>